<accession>A0AAV8ZN84</accession>
<protein>
    <recommendedName>
        <fullName evidence="1">DDE-1 domain-containing protein</fullName>
    </recommendedName>
</protein>
<evidence type="ECO:0000313" key="3">
    <source>
        <dbReference type="Proteomes" id="UP001162156"/>
    </source>
</evidence>
<gene>
    <name evidence="2" type="ORF">NQ314_003626</name>
</gene>
<dbReference type="EMBL" id="JANEYF010001031">
    <property type="protein sequence ID" value="KAJ8966288.1"/>
    <property type="molecule type" value="Genomic_DNA"/>
</dbReference>
<evidence type="ECO:0000313" key="2">
    <source>
        <dbReference type="EMBL" id="KAJ8966288.1"/>
    </source>
</evidence>
<comment type="caution">
    <text evidence="2">The sequence shown here is derived from an EMBL/GenBank/DDBJ whole genome shotgun (WGS) entry which is preliminary data.</text>
</comment>
<organism evidence="2 3">
    <name type="scientific">Rhamnusium bicolor</name>
    <dbReference type="NCBI Taxonomy" id="1586634"/>
    <lineage>
        <taxon>Eukaryota</taxon>
        <taxon>Metazoa</taxon>
        <taxon>Ecdysozoa</taxon>
        <taxon>Arthropoda</taxon>
        <taxon>Hexapoda</taxon>
        <taxon>Insecta</taxon>
        <taxon>Pterygota</taxon>
        <taxon>Neoptera</taxon>
        <taxon>Endopterygota</taxon>
        <taxon>Coleoptera</taxon>
        <taxon>Polyphaga</taxon>
        <taxon>Cucujiformia</taxon>
        <taxon>Chrysomeloidea</taxon>
        <taxon>Cerambycidae</taxon>
        <taxon>Lepturinae</taxon>
        <taxon>Rhagiini</taxon>
        <taxon>Rhamnusium</taxon>
    </lineage>
</organism>
<dbReference type="Proteomes" id="UP001162156">
    <property type="component" value="Unassembled WGS sequence"/>
</dbReference>
<dbReference type="GO" id="GO:0003676">
    <property type="term" value="F:nucleic acid binding"/>
    <property type="evidence" value="ECO:0007669"/>
    <property type="project" value="InterPro"/>
</dbReference>
<dbReference type="InterPro" id="IPR004875">
    <property type="entry name" value="DDE_SF_endonuclease_dom"/>
</dbReference>
<feature type="domain" description="DDE-1" evidence="1">
    <location>
        <begin position="6"/>
        <end position="89"/>
    </location>
</feature>
<proteinExistence type="predicted"/>
<name>A0AAV8ZN84_9CUCU</name>
<evidence type="ECO:0000259" key="1">
    <source>
        <dbReference type="Pfam" id="PF03184"/>
    </source>
</evidence>
<dbReference type="Pfam" id="PF03184">
    <property type="entry name" value="DDE_1"/>
    <property type="match status" value="1"/>
</dbReference>
<dbReference type="AlphaFoldDB" id="A0AAV8ZN84"/>
<keyword evidence="3" id="KW-1185">Reference proteome</keyword>
<sequence length="127" mass="14502">MTFCESHITLQAIYYARDNGIVVLSFPPHTSHKLQPLDVGVFGPFKSRYAVPFNDWMSSNLGKTITVRHIPKLLKKPFLQSFSPSSITSSFEKPRLWPFNWSAFSEDVFDASFIYNEPPTSRAAQEI</sequence>
<reference evidence="2" key="1">
    <citation type="journal article" date="2023" name="Insect Mol. Biol.">
        <title>Genome sequencing provides insights into the evolution of gene families encoding plant cell wall-degrading enzymes in longhorned beetles.</title>
        <authorList>
            <person name="Shin N.R."/>
            <person name="Okamura Y."/>
            <person name="Kirsch R."/>
            <person name="Pauchet Y."/>
        </authorList>
    </citation>
    <scope>NUCLEOTIDE SEQUENCE</scope>
    <source>
        <strain evidence="2">RBIC_L_NR</strain>
    </source>
</reference>